<organism evidence="3 4">
    <name type="scientific">Kribbella antibiotica</name>
    <dbReference type="NCBI Taxonomy" id="190195"/>
    <lineage>
        <taxon>Bacteria</taxon>
        <taxon>Bacillati</taxon>
        <taxon>Actinomycetota</taxon>
        <taxon>Actinomycetes</taxon>
        <taxon>Propionibacteriales</taxon>
        <taxon>Kribbellaceae</taxon>
        <taxon>Kribbella</taxon>
    </lineage>
</organism>
<evidence type="ECO:0000259" key="2">
    <source>
        <dbReference type="Pfam" id="PF08327"/>
    </source>
</evidence>
<proteinExistence type="inferred from homology"/>
<dbReference type="AlphaFoldDB" id="A0A4R4YJT7"/>
<dbReference type="InterPro" id="IPR013538">
    <property type="entry name" value="ASHA1/2-like_C"/>
</dbReference>
<keyword evidence="4" id="KW-1185">Reference proteome</keyword>
<name>A0A4R4YJT7_9ACTN</name>
<dbReference type="Proteomes" id="UP000295124">
    <property type="component" value="Unassembled WGS sequence"/>
</dbReference>
<comment type="similarity">
    <text evidence="1">Belongs to the AHA1 family.</text>
</comment>
<evidence type="ECO:0000256" key="1">
    <source>
        <dbReference type="ARBA" id="ARBA00006817"/>
    </source>
</evidence>
<dbReference type="OrthoDB" id="268331at2"/>
<feature type="domain" description="Activator of Hsp90 ATPase homologue 1/2-like C-terminal" evidence="2">
    <location>
        <begin position="40"/>
        <end position="88"/>
    </location>
</feature>
<sequence>MQKMTVVVPLRPERATTVFTQALQLEGAVGTRLYDAAGAWRGTVSDWDPARSLSFTWHPDRDPQRADHVTVAFEPVADGTYLHLTTTGDGTYWQELLAELSSRG</sequence>
<dbReference type="SUPFAM" id="SSF55961">
    <property type="entry name" value="Bet v1-like"/>
    <property type="match status" value="1"/>
</dbReference>
<dbReference type="EMBL" id="SMKX01000213">
    <property type="protein sequence ID" value="TDD45163.1"/>
    <property type="molecule type" value="Genomic_DNA"/>
</dbReference>
<gene>
    <name evidence="3" type="ORF">E1263_39300</name>
</gene>
<dbReference type="Gene3D" id="3.30.530.20">
    <property type="match status" value="1"/>
</dbReference>
<evidence type="ECO:0000313" key="4">
    <source>
        <dbReference type="Proteomes" id="UP000295124"/>
    </source>
</evidence>
<evidence type="ECO:0000313" key="3">
    <source>
        <dbReference type="EMBL" id="TDD45163.1"/>
    </source>
</evidence>
<dbReference type="RefSeq" id="WP_132177015.1">
    <property type="nucleotide sequence ID" value="NZ_SMKX01000213.1"/>
</dbReference>
<dbReference type="InterPro" id="IPR023393">
    <property type="entry name" value="START-like_dom_sf"/>
</dbReference>
<comment type="caution">
    <text evidence="3">The sequence shown here is derived from an EMBL/GenBank/DDBJ whole genome shotgun (WGS) entry which is preliminary data.</text>
</comment>
<dbReference type="Pfam" id="PF08327">
    <property type="entry name" value="AHSA1"/>
    <property type="match status" value="1"/>
</dbReference>
<protein>
    <recommendedName>
        <fullName evidence="2">Activator of Hsp90 ATPase homologue 1/2-like C-terminal domain-containing protein</fullName>
    </recommendedName>
</protein>
<accession>A0A4R4YJT7</accession>
<reference evidence="3 4" key="1">
    <citation type="submission" date="2019-03" db="EMBL/GenBank/DDBJ databases">
        <title>Draft genome sequences of novel Actinobacteria.</title>
        <authorList>
            <person name="Sahin N."/>
            <person name="Ay H."/>
            <person name="Saygin H."/>
        </authorList>
    </citation>
    <scope>NUCLEOTIDE SEQUENCE [LARGE SCALE GENOMIC DNA]</scope>
    <source>
        <strain evidence="3 4">JCM 13523</strain>
    </source>
</reference>